<keyword evidence="2" id="KW-0472">Membrane</keyword>
<feature type="compositionally biased region" description="Low complexity" evidence="1">
    <location>
        <begin position="253"/>
        <end position="283"/>
    </location>
</feature>
<gene>
    <name evidence="3" type="ORF">HTSR_1689</name>
</gene>
<protein>
    <submittedName>
        <fullName evidence="3">Cell surface glycoprotein related protein</fullName>
    </submittedName>
</protein>
<evidence type="ECO:0000256" key="1">
    <source>
        <dbReference type="SAM" id="MobiDB-lite"/>
    </source>
</evidence>
<feature type="compositionally biased region" description="Gly residues" evidence="1">
    <location>
        <begin position="90"/>
        <end position="101"/>
    </location>
</feature>
<dbReference type="EMBL" id="CP016070">
    <property type="protein sequence ID" value="AOW80859.1"/>
    <property type="molecule type" value="Genomic_DNA"/>
</dbReference>
<proteinExistence type="predicted"/>
<evidence type="ECO:0000313" key="4">
    <source>
        <dbReference type="Proteomes" id="UP000185608"/>
    </source>
</evidence>
<sequence>MVSESGDAIEGVTVQAVFDGEVVANDTTDADGYFDMNVAGLDDGATFTVSPEDRSASESLTYSTGASTDVGEFQIEAPTTTPPDDDDDAAGGGGGGGGGADDGGETTTPGDEPAAVEVDVTGTNPSVTVDGQGLAFVEFAAATEIDDTVSVTEILEPPVAGPGGMAFVSGAEITFSGSGGDAVEQIRKGVKQSRLDELDVTADQLVIHHLNEETDEWEALDTEVASEDDTEVVLAAPSAGFSTYAVFAQEDVTTTTTEPTPTTTEAPTTTDAPPTTTEVTTTEGPDEDGPGTTLWIILGGGILVVLLAYWWMRQ</sequence>
<accession>A0A1D8S695</accession>
<feature type="region of interest" description="Disordered" evidence="1">
    <location>
        <begin position="253"/>
        <end position="290"/>
    </location>
</feature>
<feature type="transmembrane region" description="Helical" evidence="2">
    <location>
        <begin position="294"/>
        <end position="312"/>
    </location>
</feature>
<keyword evidence="2" id="KW-0812">Transmembrane</keyword>
<feature type="compositionally biased region" description="Polar residues" evidence="1">
    <location>
        <begin position="57"/>
        <end position="67"/>
    </location>
</feature>
<reference evidence="3 4" key="1">
    <citation type="submission" date="2016-06" db="EMBL/GenBank/DDBJ databases">
        <title>Discovery of anaerobic lithoheterotrophic haloarchaeon capable of sulfur respiration by hydrogen and formate.</title>
        <authorList>
            <person name="Sorokin D.Y."/>
            <person name="Kublanov I.V."/>
            <person name="Roman P."/>
            <person name="Sinninghe Damste J.S."/>
            <person name="Golyshin P.N."/>
            <person name="Rojo D."/>
            <person name="Ciordia S."/>
            <person name="Mena Md.C."/>
            <person name="Ferrer M."/>
            <person name="Smedile F."/>
            <person name="Messina E."/>
            <person name="La Cono V."/>
            <person name="Yakimov M.M."/>
        </authorList>
    </citation>
    <scope>NUCLEOTIDE SEQUENCE [LARGE SCALE GENOMIC DNA]</scope>
    <source>
        <strain evidence="3 4">HTSR1</strain>
    </source>
</reference>
<organism evidence="3 4">
    <name type="scientific">Halodesulfurarchaeum formicicum</name>
    <dbReference type="NCBI Taxonomy" id="1873524"/>
    <lineage>
        <taxon>Archaea</taxon>
        <taxon>Methanobacteriati</taxon>
        <taxon>Methanobacteriota</taxon>
        <taxon>Stenosarchaea group</taxon>
        <taxon>Halobacteria</taxon>
        <taxon>Halobacteriales</taxon>
        <taxon>Halobacteriaceae</taxon>
        <taxon>Halodesulfurarchaeum</taxon>
    </lineage>
</organism>
<dbReference type="NCBIfam" id="TIGR04213">
    <property type="entry name" value="PGF_pre_PGF"/>
    <property type="match status" value="1"/>
</dbReference>
<evidence type="ECO:0000313" key="3">
    <source>
        <dbReference type="EMBL" id="AOW80859.1"/>
    </source>
</evidence>
<dbReference type="KEGG" id="halh:HTSR_1689"/>
<keyword evidence="2" id="KW-1133">Transmembrane helix</keyword>
<feature type="region of interest" description="Disordered" evidence="1">
    <location>
        <begin position="49"/>
        <end position="117"/>
    </location>
</feature>
<dbReference type="InterPro" id="IPR026453">
    <property type="entry name" value="PGF_pre_PGF"/>
</dbReference>
<evidence type="ECO:0000256" key="2">
    <source>
        <dbReference type="SAM" id="Phobius"/>
    </source>
</evidence>
<dbReference type="PATRIC" id="fig|1855411.3.peg.1695"/>
<dbReference type="AlphaFoldDB" id="A0A1D8S695"/>
<name>A0A1D8S695_9EURY</name>
<dbReference type="Proteomes" id="UP000185608">
    <property type="component" value="Chromosome"/>
</dbReference>